<keyword evidence="2 4" id="KW-0418">Kinase</keyword>
<organism evidence="4 5">
    <name type="scientific">Desulforhopalus singaporensis</name>
    <dbReference type="NCBI Taxonomy" id="91360"/>
    <lineage>
        <taxon>Bacteria</taxon>
        <taxon>Pseudomonadati</taxon>
        <taxon>Thermodesulfobacteriota</taxon>
        <taxon>Desulfobulbia</taxon>
        <taxon>Desulfobulbales</taxon>
        <taxon>Desulfocapsaceae</taxon>
        <taxon>Desulforhopalus</taxon>
    </lineage>
</organism>
<dbReference type="Gene3D" id="3.40.1190.20">
    <property type="match status" value="1"/>
</dbReference>
<dbReference type="PANTHER" id="PTHR10584">
    <property type="entry name" value="SUGAR KINASE"/>
    <property type="match status" value="1"/>
</dbReference>
<dbReference type="SUPFAM" id="SSF53613">
    <property type="entry name" value="Ribokinase-like"/>
    <property type="match status" value="1"/>
</dbReference>
<dbReference type="RefSeq" id="WP_092222968.1">
    <property type="nucleotide sequence ID" value="NZ_FNJI01000015.1"/>
</dbReference>
<evidence type="ECO:0000256" key="1">
    <source>
        <dbReference type="ARBA" id="ARBA00022679"/>
    </source>
</evidence>
<evidence type="ECO:0000313" key="5">
    <source>
        <dbReference type="Proteomes" id="UP000199073"/>
    </source>
</evidence>
<keyword evidence="5" id="KW-1185">Reference proteome</keyword>
<dbReference type="PROSITE" id="PS00583">
    <property type="entry name" value="PFKB_KINASES_1"/>
    <property type="match status" value="1"/>
</dbReference>
<protein>
    <submittedName>
        <fullName evidence="4">Adenosine kinase</fullName>
    </submittedName>
</protein>
<dbReference type="InterPro" id="IPR011611">
    <property type="entry name" value="PfkB_dom"/>
</dbReference>
<dbReference type="PROSITE" id="PS00584">
    <property type="entry name" value="PFKB_KINASES_2"/>
    <property type="match status" value="1"/>
</dbReference>
<dbReference type="CDD" id="cd01942">
    <property type="entry name" value="ribokinase_group_A"/>
    <property type="match status" value="1"/>
</dbReference>
<gene>
    <name evidence="4" type="ORF">SAMN05660330_02319</name>
</gene>
<reference evidence="4 5" key="1">
    <citation type="submission" date="2016-10" db="EMBL/GenBank/DDBJ databases">
        <authorList>
            <person name="de Groot N.N."/>
        </authorList>
    </citation>
    <scope>NUCLEOTIDE SEQUENCE [LARGE SCALE GENOMIC DNA]</scope>
    <source>
        <strain evidence="4 5">DSM 12130</strain>
    </source>
</reference>
<dbReference type="GO" id="GO:0016301">
    <property type="term" value="F:kinase activity"/>
    <property type="evidence" value="ECO:0007669"/>
    <property type="project" value="UniProtKB-KW"/>
</dbReference>
<dbReference type="EMBL" id="FNJI01000015">
    <property type="protein sequence ID" value="SDP29439.1"/>
    <property type="molecule type" value="Genomic_DNA"/>
</dbReference>
<dbReference type="InterPro" id="IPR029056">
    <property type="entry name" value="Ribokinase-like"/>
</dbReference>
<feature type="domain" description="Carbohydrate kinase PfkB" evidence="3">
    <location>
        <begin position="39"/>
        <end position="291"/>
    </location>
</feature>
<dbReference type="OrthoDB" id="9779730at2"/>
<keyword evidence="1" id="KW-0808">Transferase</keyword>
<dbReference type="Proteomes" id="UP000199073">
    <property type="component" value="Unassembled WGS sequence"/>
</dbReference>
<evidence type="ECO:0000313" key="4">
    <source>
        <dbReference type="EMBL" id="SDP29439.1"/>
    </source>
</evidence>
<evidence type="ECO:0000256" key="2">
    <source>
        <dbReference type="ARBA" id="ARBA00022777"/>
    </source>
</evidence>
<accession>A0A1H0RJQ4</accession>
<dbReference type="InterPro" id="IPR002173">
    <property type="entry name" value="Carboh/pur_kinase_PfkB_CS"/>
</dbReference>
<dbReference type="Pfam" id="PF00294">
    <property type="entry name" value="PfkB"/>
    <property type="match status" value="1"/>
</dbReference>
<evidence type="ECO:0000259" key="3">
    <source>
        <dbReference type="Pfam" id="PF00294"/>
    </source>
</evidence>
<proteinExistence type="predicted"/>
<name>A0A1H0RJQ4_9BACT</name>
<dbReference type="AlphaFoldDB" id="A0A1H0RJQ4"/>
<dbReference type="STRING" id="91360.SAMN05660330_02319"/>
<dbReference type="PANTHER" id="PTHR10584:SF166">
    <property type="entry name" value="RIBOKINASE"/>
    <property type="match status" value="1"/>
</dbReference>
<sequence>MKKVIVSGSMAYDRIMNFSDRFSDHILPDKIHDLNVCFMVDGVTENFGGTAGNIAYAMKLMGEEPVITATIGRDHHTYFDWMGKNDISREGITVVEGELTAGAYITTDKTNNQITGFNPGAMKYSSKLDFTALDPHQVMLLISPGNLDDMVNYPARCKEKGIGYVFDPGQALPMLSGDDLVEIIRDCFLLIVNDYEFNLILDKTGLSKQELLGLPANTIVTLGEHGSDLYEDSGVTRIPSFTPRRVVDPTGAGDSYRGGLMSGLLQGADLKASAIQGSVCASFAVECNGTQVYSFTREEFTSRMATRVAVAEPV</sequence>